<reference evidence="1 2" key="1">
    <citation type="journal article" date="2018" name="BMC Genomics">
        <title>Comparative genome analyses reveal sequence features reflecting distinct modes of host-adaptation between dicot and monocot powdery mildew.</title>
        <authorList>
            <person name="Wu Y."/>
            <person name="Ma X."/>
            <person name="Pan Z."/>
            <person name="Kale S.D."/>
            <person name="Song Y."/>
            <person name="King H."/>
            <person name="Zhang Q."/>
            <person name="Presley C."/>
            <person name="Deng X."/>
            <person name="Wei C.I."/>
            <person name="Xiao S."/>
        </authorList>
    </citation>
    <scope>NUCLEOTIDE SEQUENCE [LARGE SCALE GENOMIC DNA]</scope>
    <source>
        <strain evidence="1">UMSG3</strain>
    </source>
</reference>
<dbReference type="Proteomes" id="UP000283383">
    <property type="component" value="Unassembled WGS sequence"/>
</dbReference>
<dbReference type="EMBL" id="MCBQ01012707">
    <property type="protein sequence ID" value="RKF65049.1"/>
    <property type="molecule type" value="Genomic_DNA"/>
</dbReference>
<name>A0A420I5W4_9PEZI</name>
<evidence type="ECO:0000313" key="1">
    <source>
        <dbReference type="EMBL" id="RKF65049.1"/>
    </source>
</evidence>
<keyword evidence="2" id="KW-1185">Reference proteome</keyword>
<accession>A0A420I5W4</accession>
<evidence type="ECO:0000313" key="2">
    <source>
        <dbReference type="Proteomes" id="UP000283383"/>
    </source>
</evidence>
<dbReference type="PROSITE" id="PS51257">
    <property type="entry name" value="PROKAR_LIPOPROTEIN"/>
    <property type="match status" value="1"/>
</dbReference>
<proteinExistence type="predicted"/>
<protein>
    <submittedName>
        <fullName evidence="1">Uncharacterized protein</fullName>
    </submittedName>
</protein>
<dbReference type="AlphaFoldDB" id="A0A420I5W4"/>
<sequence length="78" mass="8918">MTYRVKLAPQHGYTLFNPPLTAGQSCTYIPSLQYPSLSQRASCFLTRVETCQVVYYFISKRKSKDYQRCVSTGARTPN</sequence>
<comment type="caution">
    <text evidence="1">The sequence shown here is derived from an EMBL/GenBank/DDBJ whole genome shotgun (WGS) entry which is preliminary data.</text>
</comment>
<organism evidence="1 2">
    <name type="scientific">Golovinomyces cichoracearum</name>
    <dbReference type="NCBI Taxonomy" id="62708"/>
    <lineage>
        <taxon>Eukaryota</taxon>
        <taxon>Fungi</taxon>
        <taxon>Dikarya</taxon>
        <taxon>Ascomycota</taxon>
        <taxon>Pezizomycotina</taxon>
        <taxon>Leotiomycetes</taxon>
        <taxon>Erysiphales</taxon>
        <taxon>Erysiphaceae</taxon>
        <taxon>Golovinomyces</taxon>
    </lineage>
</organism>
<gene>
    <name evidence="1" type="ORF">GcM3_127003</name>
</gene>